<evidence type="ECO:0000313" key="3">
    <source>
        <dbReference type="Proteomes" id="UP000250140"/>
    </source>
</evidence>
<name>A0A8E2EWN6_9PEZI</name>
<dbReference type="EMBL" id="KV750165">
    <property type="protein sequence ID" value="OCL05951.1"/>
    <property type="molecule type" value="Genomic_DNA"/>
</dbReference>
<protein>
    <submittedName>
        <fullName evidence="2">Uncharacterized protein</fullName>
    </submittedName>
</protein>
<dbReference type="Proteomes" id="UP000250140">
    <property type="component" value="Unassembled WGS sequence"/>
</dbReference>
<feature type="compositionally biased region" description="Polar residues" evidence="1">
    <location>
        <begin position="79"/>
        <end position="88"/>
    </location>
</feature>
<evidence type="ECO:0000256" key="1">
    <source>
        <dbReference type="SAM" id="MobiDB-lite"/>
    </source>
</evidence>
<sequence>MASAAAIAPAKPIRDTSAIHEQIKSLDRGLAQLHYLGRIEGELNASEKTQLSDNSWNILSDSDRIPEYNPQHYPGIRASTDNTSRPLTTQQANWQPPLLNLRSTHMQAEEVRKEIARFDAVLEEILRQKKIAEKHAVSQAATRKQQEKVARKAEVAKAETNQLQRRTQASVTQSRSRTRTPLCSHRVFWVSVPGRSRCAHHSYSPDSYRNPFRFRCPGCNTIACGLCMKKLKRGDTLS</sequence>
<gene>
    <name evidence="2" type="ORF">AOQ84DRAFT_441163</name>
</gene>
<feature type="region of interest" description="Disordered" evidence="1">
    <location>
        <begin position="69"/>
        <end position="88"/>
    </location>
</feature>
<keyword evidence="3" id="KW-1185">Reference proteome</keyword>
<evidence type="ECO:0000313" key="2">
    <source>
        <dbReference type="EMBL" id="OCL05951.1"/>
    </source>
</evidence>
<dbReference type="OrthoDB" id="3927839at2759"/>
<proteinExistence type="predicted"/>
<accession>A0A8E2EWN6</accession>
<feature type="compositionally biased region" description="Polar residues" evidence="1">
    <location>
        <begin position="160"/>
        <end position="176"/>
    </location>
</feature>
<feature type="region of interest" description="Disordered" evidence="1">
    <location>
        <begin position="157"/>
        <end position="176"/>
    </location>
</feature>
<organism evidence="2 3">
    <name type="scientific">Glonium stellatum</name>
    <dbReference type="NCBI Taxonomy" id="574774"/>
    <lineage>
        <taxon>Eukaryota</taxon>
        <taxon>Fungi</taxon>
        <taxon>Dikarya</taxon>
        <taxon>Ascomycota</taxon>
        <taxon>Pezizomycotina</taxon>
        <taxon>Dothideomycetes</taxon>
        <taxon>Pleosporomycetidae</taxon>
        <taxon>Gloniales</taxon>
        <taxon>Gloniaceae</taxon>
        <taxon>Glonium</taxon>
    </lineage>
</organism>
<dbReference type="AlphaFoldDB" id="A0A8E2EWN6"/>
<reference evidence="2 3" key="1">
    <citation type="journal article" date="2016" name="Nat. Commun.">
        <title>Ectomycorrhizal ecology is imprinted in the genome of the dominant symbiotic fungus Cenococcum geophilum.</title>
        <authorList>
            <consortium name="DOE Joint Genome Institute"/>
            <person name="Peter M."/>
            <person name="Kohler A."/>
            <person name="Ohm R.A."/>
            <person name="Kuo A."/>
            <person name="Krutzmann J."/>
            <person name="Morin E."/>
            <person name="Arend M."/>
            <person name="Barry K.W."/>
            <person name="Binder M."/>
            <person name="Choi C."/>
            <person name="Clum A."/>
            <person name="Copeland A."/>
            <person name="Grisel N."/>
            <person name="Haridas S."/>
            <person name="Kipfer T."/>
            <person name="LaButti K."/>
            <person name="Lindquist E."/>
            <person name="Lipzen A."/>
            <person name="Maire R."/>
            <person name="Meier B."/>
            <person name="Mihaltcheva S."/>
            <person name="Molinier V."/>
            <person name="Murat C."/>
            <person name="Poggeler S."/>
            <person name="Quandt C.A."/>
            <person name="Sperisen C."/>
            <person name="Tritt A."/>
            <person name="Tisserant E."/>
            <person name="Crous P.W."/>
            <person name="Henrissat B."/>
            <person name="Nehls U."/>
            <person name="Egli S."/>
            <person name="Spatafora J.W."/>
            <person name="Grigoriev I.V."/>
            <person name="Martin F.M."/>
        </authorList>
    </citation>
    <scope>NUCLEOTIDE SEQUENCE [LARGE SCALE GENOMIC DNA]</scope>
    <source>
        <strain evidence="2 3">CBS 207.34</strain>
    </source>
</reference>